<dbReference type="EMBL" id="NCSJ02000347">
    <property type="protein sequence ID" value="RFU25263.1"/>
    <property type="molecule type" value="Genomic_DNA"/>
</dbReference>
<evidence type="ECO:0000259" key="1">
    <source>
        <dbReference type="Pfam" id="PF08975"/>
    </source>
</evidence>
<dbReference type="SUPFAM" id="SSF55144">
    <property type="entry name" value="LigT-like"/>
    <property type="match status" value="1"/>
</dbReference>
<dbReference type="OrthoDB" id="2877829at2759"/>
<dbReference type="InterPro" id="IPR015069">
    <property type="entry name" value="2H-PEstase_DUF1868"/>
</dbReference>
<protein>
    <recommendedName>
        <fullName evidence="1">DUF1868 domain-containing protein</fullName>
    </recommendedName>
</protein>
<keyword evidence="3" id="KW-1185">Reference proteome</keyword>
<proteinExistence type="predicted"/>
<dbReference type="Gene3D" id="3.90.1140.10">
    <property type="entry name" value="Cyclic phosphodiesterase"/>
    <property type="match status" value="1"/>
</dbReference>
<evidence type="ECO:0000313" key="3">
    <source>
        <dbReference type="Proteomes" id="UP000258309"/>
    </source>
</evidence>
<dbReference type="Proteomes" id="UP000258309">
    <property type="component" value="Unassembled WGS sequence"/>
</dbReference>
<comment type="caution">
    <text evidence="2">The sequence shown here is derived from an EMBL/GenBank/DDBJ whole genome shotgun (WGS) entry which is preliminary data.</text>
</comment>
<dbReference type="AlphaFoldDB" id="A0A3E2GWX1"/>
<gene>
    <name evidence="2" type="ORF">B7463_g11070</name>
</gene>
<evidence type="ECO:0000313" key="2">
    <source>
        <dbReference type="EMBL" id="RFU25263.1"/>
    </source>
</evidence>
<feature type="domain" description="DUF1868" evidence="1">
    <location>
        <begin position="30"/>
        <end position="128"/>
    </location>
</feature>
<organism evidence="2 3">
    <name type="scientific">Scytalidium lignicola</name>
    <name type="common">Hyphomycete</name>
    <dbReference type="NCBI Taxonomy" id="5539"/>
    <lineage>
        <taxon>Eukaryota</taxon>
        <taxon>Fungi</taxon>
        <taxon>Dikarya</taxon>
        <taxon>Ascomycota</taxon>
        <taxon>Pezizomycotina</taxon>
        <taxon>Leotiomycetes</taxon>
        <taxon>Leotiomycetes incertae sedis</taxon>
        <taxon>Scytalidium</taxon>
    </lineage>
</organism>
<sequence>MSPPMREPPASLPCQLSSDECLAFIGVSNKFSATGVPQPFAGNTIICHLPHSCPLRPGLNTLVAAFNVYPLAHRLFILSSSSWHVTVVGGVCDAVRDPGRWPPEKTSQSLEDCTAEFAARFREPEFDLGAEGLGPPYKIQVTGFKLFGTAIAVTVAGVTADEEMRLRKLKDRLAEIMGVRHPGHQSNSWHISVAYLLNDWAKDEVDRLEEFLAPYLKQLDIRFELGAPEFCTFQDVSAFQRLFYLEK</sequence>
<dbReference type="Pfam" id="PF08975">
    <property type="entry name" value="2H-phosphodiest"/>
    <property type="match status" value="1"/>
</dbReference>
<dbReference type="InterPro" id="IPR009097">
    <property type="entry name" value="Cyclic_Pdiesterase"/>
</dbReference>
<feature type="non-terminal residue" evidence="2">
    <location>
        <position position="1"/>
    </location>
</feature>
<accession>A0A3E2GWX1</accession>
<feature type="non-terminal residue" evidence="2">
    <location>
        <position position="247"/>
    </location>
</feature>
<name>A0A3E2GWX1_SCYLI</name>
<reference evidence="2 3" key="1">
    <citation type="submission" date="2018-05" db="EMBL/GenBank/DDBJ databases">
        <title>Draft genome sequence of Scytalidium lignicola DSM 105466, a ubiquitous saprotrophic fungus.</title>
        <authorList>
            <person name="Buettner E."/>
            <person name="Gebauer A.M."/>
            <person name="Hofrichter M."/>
            <person name="Liers C."/>
            <person name="Kellner H."/>
        </authorList>
    </citation>
    <scope>NUCLEOTIDE SEQUENCE [LARGE SCALE GENOMIC DNA]</scope>
    <source>
        <strain evidence="2 3">DSM 105466</strain>
    </source>
</reference>